<keyword evidence="2" id="KW-1185">Reference proteome</keyword>
<dbReference type="SUPFAM" id="SSF56219">
    <property type="entry name" value="DNase I-like"/>
    <property type="match status" value="1"/>
</dbReference>
<evidence type="ECO:0000313" key="1">
    <source>
        <dbReference type="EMBL" id="CAI8601011.1"/>
    </source>
</evidence>
<gene>
    <name evidence="1" type="ORF">VFH_II251760</name>
</gene>
<reference evidence="1 2" key="1">
    <citation type="submission" date="2023-01" db="EMBL/GenBank/DDBJ databases">
        <authorList>
            <person name="Kreplak J."/>
        </authorList>
    </citation>
    <scope>NUCLEOTIDE SEQUENCE [LARGE SCALE GENOMIC DNA]</scope>
</reference>
<proteinExistence type="predicted"/>
<name>A0AAV0ZTP4_VICFA</name>
<accession>A0AAV0ZTP4</accession>
<dbReference type="PANTHER" id="PTHR33710">
    <property type="entry name" value="BNAC02G09200D PROTEIN"/>
    <property type="match status" value="1"/>
</dbReference>
<sequence length="192" mass="22940">MNWGREAVAEYGLQDIGFDGYPFTWTNGRKGKINIQCRLDRGFANEAWISRLRPIKVTHLLHCGSYHAEIRIKLESFLSEEENKCNHIFKFEDIWARDDRCEGLVEQNWKGNDFTGYNKVMSVSRVVEEFKEYRCGNIQKDLIRIEEMLKEEANWDSSEDNIWNYKAIESQRQNLLKVEEIMWRKHSRALWL</sequence>
<dbReference type="AlphaFoldDB" id="A0AAV0ZTP4"/>
<dbReference type="Proteomes" id="UP001157006">
    <property type="component" value="Chromosome 2"/>
</dbReference>
<dbReference type="PANTHER" id="PTHR33710:SF71">
    <property type="entry name" value="ENDONUCLEASE_EXONUCLEASE_PHOSPHATASE DOMAIN-CONTAINING PROTEIN"/>
    <property type="match status" value="1"/>
</dbReference>
<evidence type="ECO:0000313" key="2">
    <source>
        <dbReference type="Proteomes" id="UP001157006"/>
    </source>
</evidence>
<dbReference type="EMBL" id="OX451737">
    <property type="protein sequence ID" value="CAI8601011.1"/>
    <property type="molecule type" value="Genomic_DNA"/>
</dbReference>
<dbReference type="InterPro" id="IPR036691">
    <property type="entry name" value="Endo/exonu/phosph_ase_sf"/>
</dbReference>
<organism evidence="1 2">
    <name type="scientific">Vicia faba</name>
    <name type="common">Broad bean</name>
    <name type="synonym">Faba vulgaris</name>
    <dbReference type="NCBI Taxonomy" id="3906"/>
    <lineage>
        <taxon>Eukaryota</taxon>
        <taxon>Viridiplantae</taxon>
        <taxon>Streptophyta</taxon>
        <taxon>Embryophyta</taxon>
        <taxon>Tracheophyta</taxon>
        <taxon>Spermatophyta</taxon>
        <taxon>Magnoliopsida</taxon>
        <taxon>eudicotyledons</taxon>
        <taxon>Gunneridae</taxon>
        <taxon>Pentapetalae</taxon>
        <taxon>rosids</taxon>
        <taxon>fabids</taxon>
        <taxon>Fabales</taxon>
        <taxon>Fabaceae</taxon>
        <taxon>Papilionoideae</taxon>
        <taxon>50 kb inversion clade</taxon>
        <taxon>NPAAA clade</taxon>
        <taxon>Hologalegina</taxon>
        <taxon>IRL clade</taxon>
        <taxon>Fabeae</taxon>
        <taxon>Vicia</taxon>
    </lineage>
</organism>
<protein>
    <submittedName>
        <fullName evidence="1">Uncharacterized protein</fullName>
    </submittedName>
</protein>